<feature type="region of interest" description="Disordered" evidence="1">
    <location>
        <begin position="1"/>
        <end position="20"/>
    </location>
</feature>
<dbReference type="EMBL" id="CP002353">
    <property type="protein sequence ID" value="ADV63226.1"/>
    <property type="molecule type" value="Genomic_DNA"/>
</dbReference>
<dbReference type="eggNOG" id="COG1029">
    <property type="taxonomic scope" value="Bacteria"/>
</dbReference>
<dbReference type="AlphaFoldDB" id="E8QZT5"/>
<reference evidence="2 3" key="2">
    <citation type="journal article" date="2011" name="Stand. Genomic Sci.">
        <title>Complete genome sequence of Isosphaera pallida type strain (IS1B).</title>
        <authorList>
            <consortium name="US DOE Joint Genome Institute (JGI-PGF)"/>
            <person name="Goker M."/>
            <person name="Cleland D."/>
            <person name="Saunders E."/>
            <person name="Lapidus A."/>
            <person name="Nolan M."/>
            <person name="Lucas S."/>
            <person name="Hammon N."/>
            <person name="Deshpande S."/>
            <person name="Cheng J.F."/>
            <person name="Tapia R."/>
            <person name="Han C."/>
            <person name="Goodwin L."/>
            <person name="Pitluck S."/>
            <person name="Liolios K."/>
            <person name="Pagani I."/>
            <person name="Ivanova N."/>
            <person name="Mavromatis K."/>
            <person name="Pati A."/>
            <person name="Chen A."/>
            <person name="Palaniappan K."/>
            <person name="Land M."/>
            <person name="Hauser L."/>
            <person name="Chang Y.J."/>
            <person name="Jeffries C.D."/>
            <person name="Detter J.C."/>
            <person name="Beck B."/>
            <person name="Woyke T."/>
            <person name="Bristow J."/>
            <person name="Eisen J.A."/>
            <person name="Markowitz V."/>
            <person name="Hugenholtz P."/>
            <person name="Kyrpides N.C."/>
            <person name="Klenk H.P."/>
        </authorList>
    </citation>
    <scope>NUCLEOTIDE SEQUENCE [LARGE SCALE GENOMIC DNA]</scope>
    <source>
        <strain evidence="3">ATCC 43644 / DSM 9630 / IS1B</strain>
    </source>
</reference>
<dbReference type="InParanoid" id="E8QZT5"/>
<gene>
    <name evidence="2" type="ordered locus">Isop_2656</name>
</gene>
<dbReference type="RefSeq" id="WP_013565514.1">
    <property type="nucleotide sequence ID" value="NC_014962.1"/>
</dbReference>
<dbReference type="Proteomes" id="UP000008631">
    <property type="component" value="Chromosome"/>
</dbReference>
<dbReference type="HOGENOM" id="CLU_034348_0_0_0"/>
<accession>E8QZT5</accession>
<reference key="1">
    <citation type="submission" date="2010-11" db="EMBL/GenBank/DDBJ databases">
        <title>The complete sequence of chromosome of Isophaera pallida ATCC 43644.</title>
        <authorList>
            <consortium name="US DOE Joint Genome Institute (JGI-PGF)"/>
            <person name="Lucas S."/>
            <person name="Copeland A."/>
            <person name="Lapidus A."/>
            <person name="Bruce D."/>
            <person name="Goodwin L."/>
            <person name="Pitluck S."/>
            <person name="Kyrpides N."/>
            <person name="Mavromatis K."/>
            <person name="Pagani I."/>
            <person name="Ivanova N."/>
            <person name="Saunders E."/>
            <person name="Brettin T."/>
            <person name="Detter J.C."/>
            <person name="Han C."/>
            <person name="Tapia R."/>
            <person name="Land M."/>
            <person name="Hauser L."/>
            <person name="Markowitz V."/>
            <person name="Cheng J.-F."/>
            <person name="Hugenholtz P."/>
            <person name="Woyke T."/>
            <person name="Wu D."/>
            <person name="Eisen J.A."/>
        </authorList>
    </citation>
    <scope>NUCLEOTIDE SEQUENCE</scope>
    <source>
        <strain>ATCC 43644</strain>
    </source>
</reference>
<organism evidence="2 3">
    <name type="scientific">Isosphaera pallida (strain ATCC 43644 / DSM 9630 / IS1B)</name>
    <dbReference type="NCBI Taxonomy" id="575540"/>
    <lineage>
        <taxon>Bacteria</taxon>
        <taxon>Pseudomonadati</taxon>
        <taxon>Planctomycetota</taxon>
        <taxon>Planctomycetia</taxon>
        <taxon>Isosphaerales</taxon>
        <taxon>Isosphaeraceae</taxon>
        <taxon>Isosphaera</taxon>
    </lineage>
</organism>
<evidence type="ECO:0000313" key="2">
    <source>
        <dbReference type="EMBL" id="ADV63226.1"/>
    </source>
</evidence>
<name>E8QZT5_ISOPI</name>
<dbReference type="STRING" id="575540.Isop_2656"/>
<evidence type="ECO:0000256" key="1">
    <source>
        <dbReference type="SAM" id="MobiDB-lite"/>
    </source>
</evidence>
<proteinExistence type="predicted"/>
<keyword evidence="3" id="KW-1185">Reference proteome</keyword>
<sequence length="482" mass="52592">MMRNCTPVPPSEATTTGAAPLGSEPPPVCLGCGCLCPGDTIERDTPDYPACDLGRAWLQRHQAERAEVESREVPEAVLFGEPVPISLALDRACEILTQASAVGIVGLGRVCVEAQRILLDLADLLGASLEPLSAPNAQASRDACRALLRVGRVSATRGEVRDRADLLWLWRADPSKRHPRLLDQLGFAGTNRPVLRTVFVSTPDDSSTNSSRALTTAWLLRAMVERWESGRERDLINPVLDWIAATGHSREQVEELAQRLMQARIGCLVVGHCDSLEEREALNRLVRSLNRSGRRRFVEFEPGFSSFDHPRTDWNDPGARAVCCWRGGFPEAIGFEGGIPRSWLGWRDPWPSCPPTLLAVGDPAPLDGLDRERVELVECSPWATLTPRISRLSPPPAVGLACGPIGAGSFGTVARADGAWLPIRDPAMTRPAPAVTSWPGRTTTPVAVPIVPWDGTPRLMRPDVVSLLASLRDRIEARLRFT</sequence>
<evidence type="ECO:0000313" key="3">
    <source>
        <dbReference type="Proteomes" id="UP000008631"/>
    </source>
</evidence>
<dbReference type="OrthoDB" id="240576at2"/>
<dbReference type="KEGG" id="ipa:Isop_2656"/>
<evidence type="ECO:0008006" key="4">
    <source>
        <dbReference type="Google" id="ProtNLM"/>
    </source>
</evidence>
<protein>
    <recommendedName>
        <fullName evidence="4">Formylmethanofuran dehydrogenase subunit B</fullName>
    </recommendedName>
</protein>